<dbReference type="PANTHER" id="PTHR10039">
    <property type="entry name" value="AMELOGENIN"/>
    <property type="match status" value="1"/>
</dbReference>
<protein>
    <submittedName>
        <fullName evidence="1">Uncharacterized protein</fullName>
    </submittedName>
</protein>
<dbReference type="Proteomes" id="UP000541154">
    <property type="component" value="Unassembled WGS sequence"/>
</dbReference>
<comment type="caution">
    <text evidence="1">The sequence shown here is derived from an EMBL/GenBank/DDBJ whole genome shotgun (WGS) entry which is preliminary data.</text>
</comment>
<keyword evidence="2" id="KW-1185">Reference proteome</keyword>
<organism evidence="1 2">
    <name type="scientific">Petromyces alliaceus</name>
    <name type="common">Aspergillus alliaceus</name>
    <dbReference type="NCBI Taxonomy" id="209559"/>
    <lineage>
        <taxon>Eukaryota</taxon>
        <taxon>Fungi</taxon>
        <taxon>Dikarya</taxon>
        <taxon>Ascomycota</taxon>
        <taxon>Pezizomycotina</taxon>
        <taxon>Eurotiomycetes</taxon>
        <taxon>Eurotiomycetidae</taxon>
        <taxon>Eurotiales</taxon>
        <taxon>Aspergillaceae</taxon>
        <taxon>Aspergillus</taxon>
        <taxon>Aspergillus subgen. Circumdati</taxon>
    </lineage>
</organism>
<proteinExistence type="predicted"/>
<dbReference type="PANTHER" id="PTHR10039:SF15">
    <property type="entry name" value="NACHT DOMAIN-CONTAINING PROTEIN"/>
    <property type="match status" value="1"/>
</dbReference>
<evidence type="ECO:0000313" key="2">
    <source>
        <dbReference type="Proteomes" id="UP000541154"/>
    </source>
</evidence>
<reference evidence="1 2" key="1">
    <citation type="submission" date="2019-04" db="EMBL/GenBank/DDBJ databases">
        <title>Aspergillus burnettii sp. nov., novel species from soil in southeast Queensland.</title>
        <authorList>
            <person name="Gilchrist C.L.M."/>
            <person name="Pitt J.I."/>
            <person name="Lange L."/>
            <person name="Lacey H.J."/>
            <person name="Vuong D."/>
            <person name="Midgley D.J."/>
            <person name="Greenfield P."/>
            <person name="Bradbury M."/>
            <person name="Lacey E."/>
            <person name="Busk P.K."/>
            <person name="Pilgaard B."/>
            <person name="Chooi Y.H."/>
            <person name="Piggott A.M."/>
        </authorList>
    </citation>
    <scope>NUCLEOTIDE SEQUENCE [LARGE SCALE GENOMIC DNA]</scope>
    <source>
        <strain evidence="1 2">FRR 5400</strain>
    </source>
</reference>
<evidence type="ECO:0000313" key="1">
    <source>
        <dbReference type="EMBL" id="KAF5863763.1"/>
    </source>
</evidence>
<gene>
    <name evidence="1" type="ORF">ETB97_009398</name>
</gene>
<name>A0A8H6E9N9_PETAA</name>
<dbReference type="EMBL" id="SPNV01000045">
    <property type="protein sequence ID" value="KAF5863763.1"/>
    <property type="molecule type" value="Genomic_DNA"/>
</dbReference>
<sequence length="342" mass="39354">MSFGFSIGDLISVIEHANKLRKDFRGAPIQFKALSDVLGRLSIAMRDVEVDLSNTDLSNQQEIELPKIADSCRQVFNEIEQVASQYCELSEFYSLKRVWKRLKWELNNVCDLRNRICSNISVLIAFNGRISRDTVTALFKNRTNKQHQIYLDWLSPTVYATQQRDCISRRQPETGEWLLESPEFQVWLESHNKRYSVQVFRVPLRSALAVEIVESEFDGESLLDLDDIVSVCAGLITVTADLSDNIIRLGHYKAQEYFERTWTCRFLDAPKDIASICVTYLSFDAFLSGISLSDAEYEARLEEYPLYSYAARNWGHHARMQPISEDLMMRFLGDTLKVNASA</sequence>
<dbReference type="AlphaFoldDB" id="A0A8H6E9N9"/>
<accession>A0A8H6E9N9</accession>